<dbReference type="InterPro" id="IPR001012">
    <property type="entry name" value="UBX_dom"/>
</dbReference>
<dbReference type="AlphaFoldDB" id="A0A813Q990"/>
<dbReference type="Pfam" id="PF09409">
    <property type="entry name" value="PUB"/>
    <property type="match status" value="1"/>
</dbReference>
<dbReference type="Proteomes" id="UP000663879">
    <property type="component" value="Unassembled WGS sequence"/>
</dbReference>
<keyword evidence="4" id="KW-1185">Reference proteome</keyword>
<protein>
    <recommendedName>
        <fullName evidence="2">UBX domain-containing protein</fullName>
    </recommendedName>
</protein>
<dbReference type="GO" id="GO:0005737">
    <property type="term" value="C:cytoplasm"/>
    <property type="evidence" value="ECO:0007669"/>
    <property type="project" value="TreeGrafter"/>
</dbReference>
<proteinExistence type="predicted"/>
<organism evidence="3 4">
    <name type="scientific">Brachionus calyciflorus</name>
    <dbReference type="NCBI Taxonomy" id="104777"/>
    <lineage>
        <taxon>Eukaryota</taxon>
        <taxon>Metazoa</taxon>
        <taxon>Spiralia</taxon>
        <taxon>Gnathifera</taxon>
        <taxon>Rotifera</taxon>
        <taxon>Eurotatoria</taxon>
        <taxon>Monogononta</taxon>
        <taxon>Pseudotrocha</taxon>
        <taxon>Ploima</taxon>
        <taxon>Brachionidae</taxon>
        <taxon>Brachionus</taxon>
    </lineage>
</organism>
<feature type="region of interest" description="Disordered" evidence="1">
    <location>
        <begin position="11"/>
        <end position="57"/>
    </location>
</feature>
<dbReference type="Gene3D" id="3.10.20.90">
    <property type="entry name" value="Phosphatidylinositol 3-kinase Catalytic Subunit, Chain A, domain 1"/>
    <property type="match status" value="1"/>
</dbReference>
<dbReference type="EMBL" id="CAJNOC010000459">
    <property type="protein sequence ID" value="CAF0764119.1"/>
    <property type="molecule type" value="Genomic_DNA"/>
</dbReference>
<feature type="compositionally biased region" description="Polar residues" evidence="1">
    <location>
        <begin position="26"/>
        <end position="51"/>
    </location>
</feature>
<dbReference type="SUPFAM" id="SSF54236">
    <property type="entry name" value="Ubiquitin-like"/>
    <property type="match status" value="1"/>
</dbReference>
<dbReference type="InterPro" id="IPR036339">
    <property type="entry name" value="PUB-like_dom_sf"/>
</dbReference>
<feature type="compositionally biased region" description="Basic residues" evidence="1">
    <location>
        <begin position="12"/>
        <end position="21"/>
    </location>
</feature>
<dbReference type="InterPro" id="IPR029071">
    <property type="entry name" value="Ubiquitin-like_domsf"/>
</dbReference>
<sequence>MSSFLKDLIAKHKDKKYGKGHRLGDTPTQQAPSYNLNSNHIAKPSTSSQSDAARRAGEAALQRLQNTNKPVRPVSSVKHTDNELEKALALKDHYFGKKQKIVDNVSTASTIKIYFKSSVFQPGEKYTLDEVEDKIEQNLIQNLEIEPILVSVSLLMTANYKYKEKLDKCIEIINKFVDNILANPSEEKFRKIRLENPTFKEKVYSCKYADMVLKNSGFIAKTVKLDDGSDDDIFLYEGNDMEKLENLKMALSVAEPVMPELDRDIKIFKVSESNSNNLNNFSLSDDFFNLKIEELRKEQALRNEAVEKAGMLRTKAMRERDEQLELRRYNYSLIRVKFPDNFILQGLFKSNEKYDILYELIQNSINFDNIPFELVSHSIKKPSGNGNLMGLTLAEIGLVPSALLNFKINEMVDPRIKNQIKFYLKADLLDLAINF</sequence>
<accession>A0A813Q990</accession>
<dbReference type="PROSITE" id="PS50033">
    <property type="entry name" value="UBX"/>
    <property type="match status" value="1"/>
</dbReference>
<evidence type="ECO:0000313" key="3">
    <source>
        <dbReference type="EMBL" id="CAF0764119.1"/>
    </source>
</evidence>
<evidence type="ECO:0000313" key="4">
    <source>
        <dbReference type="Proteomes" id="UP000663879"/>
    </source>
</evidence>
<dbReference type="SUPFAM" id="SSF143503">
    <property type="entry name" value="PUG domain-like"/>
    <property type="match status" value="1"/>
</dbReference>
<feature type="domain" description="UBX" evidence="2">
    <location>
        <begin position="327"/>
        <end position="406"/>
    </location>
</feature>
<dbReference type="PANTHER" id="PTHR23153:SF38">
    <property type="entry name" value="UBX DOMAIN-CONTAINING PROTEIN 6"/>
    <property type="match status" value="1"/>
</dbReference>
<dbReference type="InterPro" id="IPR018997">
    <property type="entry name" value="PUB_domain"/>
</dbReference>
<evidence type="ECO:0000256" key="1">
    <source>
        <dbReference type="SAM" id="MobiDB-lite"/>
    </source>
</evidence>
<dbReference type="OrthoDB" id="49605at2759"/>
<name>A0A813Q990_9BILA</name>
<dbReference type="Gene3D" id="1.20.58.2190">
    <property type="match status" value="1"/>
</dbReference>
<gene>
    <name evidence="3" type="ORF">OXX778_LOCUS4593</name>
</gene>
<comment type="caution">
    <text evidence="3">The sequence shown here is derived from an EMBL/GenBank/DDBJ whole genome shotgun (WGS) entry which is preliminary data.</text>
</comment>
<dbReference type="PANTHER" id="PTHR23153">
    <property type="entry name" value="UBX-RELATED"/>
    <property type="match status" value="1"/>
</dbReference>
<evidence type="ECO:0000259" key="2">
    <source>
        <dbReference type="PROSITE" id="PS50033"/>
    </source>
</evidence>
<reference evidence="3" key="1">
    <citation type="submission" date="2021-02" db="EMBL/GenBank/DDBJ databases">
        <authorList>
            <person name="Nowell W R."/>
        </authorList>
    </citation>
    <scope>NUCLEOTIDE SEQUENCE</scope>
    <source>
        <strain evidence="3">Ploen Becks lab</strain>
    </source>
</reference>
<dbReference type="SMART" id="SM00580">
    <property type="entry name" value="PUG"/>
    <property type="match status" value="1"/>
</dbReference>